<accession>A0AAD6VB93</accession>
<protein>
    <submittedName>
        <fullName evidence="1">Uncharacterized protein</fullName>
    </submittedName>
</protein>
<keyword evidence="2" id="KW-1185">Reference proteome</keyword>
<dbReference type="EMBL" id="JARJCW010000045">
    <property type="protein sequence ID" value="KAJ7204940.1"/>
    <property type="molecule type" value="Genomic_DNA"/>
</dbReference>
<gene>
    <name evidence="1" type="ORF">GGX14DRAFT_397867</name>
</gene>
<reference evidence="1" key="1">
    <citation type="submission" date="2023-03" db="EMBL/GenBank/DDBJ databases">
        <title>Massive genome expansion in bonnet fungi (Mycena s.s.) driven by repeated elements and novel gene families across ecological guilds.</title>
        <authorList>
            <consortium name="Lawrence Berkeley National Laboratory"/>
            <person name="Harder C.B."/>
            <person name="Miyauchi S."/>
            <person name="Viragh M."/>
            <person name="Kuo A."/>
            <person name="Thoen E."/>
            <person name="Andreopoulos B."/>
            <person name="Lu D."/>
            <person name="Skrede I."/>
            <person name="Drula E."/>
            <person name="Henrissat B."/>
            <person name="Morin E."/>
            <person name="Kohler A."/>
            <person name="Barry K."/>
            <person name="LaButti K."/>
            <person name="Morin E."/>
            <person name="Salamov A."/>
            <person name="Lipzen A."/>
            <person name="Mereny Z."/>
            <person name="Hegedus B."/>
            <person name="Baldrian P."/>
            <person name="Stursova M."/>
            <person name="Weitz H."/>
            <person name="Taylor A."/>
            <person name="Grigoriev I.V."/>
            <person name="Nagy L.G."/>
            <person name="Martin F."/>
            <person name="Kauserud H."/>
        </authorList>
    </citation>
    <scope>NUCLEOTIDE SEQUENCE</scope>
    <source>
        <strain evidence="1">9144</strain>
    </source>
</reference>
<name>A0AAD6VB93_9AGAR</name>
<comment type="caution">
    <text evidence="1">The sequence shown here is derived from an EMBL/GenBank/DDBJ whole genome shotgun (WGS) entry which is preliminary data.</text>
</comment>
<dbReference type="AlphaFoldDB" id="A0AAD6VB93"/>
<evidence type="ECO:0000313" key="2">
    <source>
        <dbReference type="Proteomes" id="UP001219525"/>
    </source>
</evidence>
<sequence length="112" mass="12873">MLEAHVDNSVRNTYLRCGHMENLPPVEVYSTFELHRLRPTLDALLKGSMWQHSLQIQSEPPGFLWSARLHKHVCPVTLGEFTVFPKSTFWCPRPEVGDGLAPLLYWHGGTKY</sequence>
<dbReference type="Proteomes" id="UP001219525">
    <property type="component" value="Unassembled WGS sequence"/>
</dbReference>
<evidence type="ECO:0000313" key="1">
    <source>
        <dbReference type="EMBL" id="KAJ7204940.1"/>
    </source>
</evidence>
<organism evidence="1 2">
    <name type="scientific">Mycena pura</name>
    <dbReference type="NCBI Taxonomy" id="153505"/>
    <lineage>
        <taxon>Eukaryota</taxon>
        <taxon>Fungi</taxon>
        <taxon>Dikarya</taxon>
        <taxon>Basidiomycota</taxon>
        <taxon>Agaricomycotina</taxon>
        <taxon>Agaricomycetes</taxon>
        <taxon>Agaricomycetidae</taxon>
        <taxon>Agaricales</taxon>
        <taxon>Marasmiineae</taxon>
        <taxon>Mycenaceae</taxon>
        <taxon>Mycena</taxon>
    </lineage>
</organism>
<proteinExistence type="predicted"/>